<dbReference type="WBParaSite" id="maker-unitig_23265-snap-gene-0.2-mRNA-1">
    <property type="protein sequence ID" value="maker-unitig_23265-snap-gene-0.2-mRNA-1"/>
    <property type="gene ID" value="maker-unitig_23265-snap-gene-0.2"/>
</dbReference>
<feature type="region of interest" description="Disordered" evidence="2">
    <location>
        <begin position="16"/>
        <end position="35"/>
    </location>
</feature>
<feature type="domain" description="Small G protein signalling modulator 1/2 Rab-binding" evidence="3">
    <location>
        <begin position="169"/>
        <end position="254"/>
    </location>
</feature>
<evidence type="ECO:0000313" key="4">
    <source>
        <dbReference type="Proteomes" id="UP000095280"/>
    </source>
</evidence>
<evidence type="ECO:0000259" key="3">
    <source>
        <dbReference type="Pfam" id="PF12068"/>
    </source>
</evidence>
<sequence length="570" mass="61307">MSCAFKERSTEELLQRHLRASPMRSPGSPKTNRAPSLRVLRHLYSSRLAGISLQRRHRLRWPALSESSNSAAAAAITASAADNLLLLHQVGRAALLYGQKWRRVAGWSCSEVDAELRHAWRRQRAAPHLPARPSVAEGASPLSADAGIDDSISSPSDVESSLLSNRSRCDKTAGFCRWSGNWEAAFLIRVEEMVYIHCHGDGGGGSLVFVARDGTQQPPLHFPPGGSSGSSCDNLLQFLTSLETGLATQRLAGPAALDPVRSSGVALTDNRRAVERACLGGLSVRRLLEARRPPTVATRTGDDAADYVFRIVLRGGGFSFESAADFELGTTAGLAAREPDATLAPRATKSPAPQPEQRQASIQQLCQQHAQADSVQSLQRLAQPNAPRQDGAAVPGGLLDGRLGVGRADDFPAGLTAGDLGASCPGGDLPRHLLGRLPAGDEEEGVAPDARFHPWDSTETERRSLDQAAQARFENLLSEWGPVDVIVRENDKEQVINARDILRKKLEAVEAAAAASAKSKVKKQQQNLRPQNRRLPDPPPRHRRPSSYEESPVAVSAVTDDPENQLGADA</sequence>
<proteinExistence type="predicted"/>
<feature type="region of interest" description="Disordered" evidence="2">
    <location>
        <begin position="439"/>
        <end position="461"/>
    </location>
</feature>
<dbReference type="InterPro" id="IPR021935">
    <property type="entry name" value="SGSM1/2_RBD"/>
</dbReference>
<evidence type="ECO:0000256" key="1">
    <source>
        <dbReference type="ARBA" id="ARBA00022468"/>
    </source>
</evidence>
<feature type="region of interest" description="Disordered" evidence="2">
    <location>
        <begin position="339"/>
        <end position="362"/>
    </location>
</feature>
<feature type="region of interest" description="Disordered" evidence="2">
    <location>
        <begin position="515"/>
        <end position="570"/>
    </location>
</feature>
<dbReference type="GO" id="GO:0005096">
    <property type="term" value="F:GTPase activator activity"/>
    <property type="evidence" value="ECO:0007669"/>
    <property type="project" value="UniProtKB-KW"/>
</dbReference>
<evidence type="ECO:0000313" key="5">
    <source>
        <dbReference type="WBParaSite" id="maker-unitig_23265-snap-gene-0.2-mRNA-1"/>
    </source>
</evidence>
<name>A0A1I8F8J1_9PLAT</name>
<dbReference type="Proteomes" id="UP000095280">
    <property type="component" value="Unplaced"/>
</dbReference>
<reference evidence="5" key="1">
    <citation type="submission" date="2016-11" db="UniProtKB">
        <authorList>
            <consortium name="WormBaseParasite"/>
        </authorList>
    </citation>
    <scope>IDENTIFICATION</scope>
</reference>
<dbReference type="AlphaFoldDB" id="A0A1I8F8J1"/>
<keyword evidence="4" id="KW-1185">Reference proteome</keyword>
<protein>
    <submittedName>
        <fullName evidence="5">PH_RBD domain-containing protein</fullName>
    </submittedName>
</protein>
<organism evidence="4 5">
    <name type="scientific">Macrostomum lignano</name>
    <dbReference type="NCBI Taxonomy" id="282301"/>
    <lineage>
        <taxon>Eukaryota</taxon>
        <taxon>Metazoa</taxon>
        <taxon>Spiralia</taxon>
        <taxon>Lophotrochozoa</taxon>
        <taxon>Platyhelminthes</taxon>
        <taxon>Rhabditophora</taxon>
        <taxon>Macrostomorpha</taxon>
        <taxon>Macrostomida</taxon>
        <taxon>Macrostomidae</taxon>
        <taxon>Macrostomum</taxon>
    </lineage>
</organism>
<keyword evidence="1" id="KW-0343">GTPase activation</keyword>
<dbReference type="Pfam" id="PF12068">
    <property type="entry name" value="PH_RBD"/>
    <property type="match status" value="1"/>
</dbReference>
<accession>A0A1I8F8J1</accession>
<feature type="compositionally biased region" description="Basic and acidic residues" evidence="2">
    <location>
        <begin position="450"/>
        <end position="461"/>
    </location>
</feature>
<dbReference type="Gene3D" id="2.30.29.230">
    <property type="match status" value="1"/>
</dbReference>
<feature type="compositionally biased region" description="Low complexity" evidence="2">
    <location>
        <begin position="515"/>
        <end position="530"/>
    </location>
</feature>
<evidence type="ECO:0000256" key="2">
    <source>
        <dbReference type="SAM" id="MobiDB-lite"/>
    </source>
</evidence>